<feature type="signal peptide" evidence="1">
    <location>
        <begin position="1"/>
        <end position="18"/>
    </location>
</feature>
<evidence type="ECO:0000313" key="3">
    <source>
        <dbReference type="Proteomes" id="UP000623687"/>
    </source>
</evidence>
<feature type="chain" id="PRO_5034458010" evidence="1">
    <location>
        <begin position="19"/>
        <end position="230"/>
    </location>
</feature>
<dbReference type="EMBL" id="JACETU010000010">
    <property type="protein sequence ID" value="KAF7419684.1"/>
    <property type="molecule type" value="Genomic_DNA"/>
</dbReference>
<accession>A0A8H6ZLD5</accession>
<dbReference type="Proteomes" id="UP000623687">
    <property type="component" value="Unassembled WGS sequence"/>
</dbReference>
<evidence type="ECO:0000256" key="1">
    <source>
        <dbReference type="SAM" id="SignalP"/>
    </source>
</evidence>
<dbReference type="AlphaFoldDB" id="A0A8H6ZLD5"/>
<protein>
    <submittedName>
        <fullName evidence="2">Uncharacterized protein</fullName>
    </submittedName>
</protein>
<proteinExistence type="predicted"/>
<organism evidence="2 3">
    <name type="scientific">Pleurotus ostreatus</name>
    <name type="common">Oyster mushroom</name>
    <name type="synonym">White-rot fungus</name>
    <dbReference type="NCBI Taxonomy" id="5322"/>
    <lineage>
        <taxon>Eukaryota</taxon>
        <taxon>Fungi</taxon>
        <taxon>Dikarya</taxon>
        <taxon>Basidiomycota</taxon>
        <taxon>Agaricomycotina</taxon>
        <taxon>Agaricomycetes</taxon>
        <taxon>Agaricomycetidae</taxon>
        <taxon>Agaricales</taxon>
        <taxon>Pleurotineae</taxon>
        <taxon>Pleurotaceae</taxon>
        <taxon>Pleurotus</taxon>
    </lineage>
</organism>
<keyword evidence="3" id="KW-1185">Reference proteome</keyword>
<evidence type="ECO:0000313" key="2">
    <source>
        <dbReference type="EMBL" id="KAF7419684.1"/>
    </source>
</evidence>
<comment type="caution">
    <text evidence="2">The sequence shown here is derived from an EMBL/GenBank/DDBJ whole genome shotgun (WGS) entry which is preliminary data.</text>
</comment>
<gene>
    <name evidence="2" type="ORF">PC9H_002276</name>
</gene>
<reference evidence="2" key="1">
    <citation type="submission" date="2019-07" db="EMBL/GenBank/DDBJ databases">
        <authorList>
            <person name="Palmer J.M."/>
        </authorList>
    </citation>
    <scope>NUCLEOTIDE SEQUENCE</scope>
    <source>
        <strain evidence="2">PC9</strain>
    </source>
</reference>
<dbReference type="GeneID" id="59372117"/>
<name>A0A8H6ZLD5_PLEOS</name>
<keyword evidence="1" id="KW-0732">Signal</keyword>
<dbReference type="OrthoDB" id="2822793at2759"/>
<sequence length="230" mass="26465">MALDSCFLAFVLVLAAAAISVFISPRPQTLAFGGLPTFRNRLHTCSCYASRRCALDMQWGFSCVTMDLYLRLPTQVSSQPSDNSQVHLLYAIIQPRAHEPSLQSQFQWVYDFPHVPRIHHRTTYSRWLTQTYVGDYVFIKSLSEHKFQAFVSSYTKGKDDWYTLGDSWGTEDGRWSRSGWEVIAIRNADDTKRVGYYEYIRGATIYITVKVIDKIEVERATDPDAPPREE</sequence>
<dbReference type="VEuPathDB" id="FungiDB:PC9H_002276"/>
<dbReference type="RefSeq" id="XP_036626538.1">
    <property type="nucleotide sequence ID" value="XM_036771917.1"/>
</dbReference>